<feature type="region of interest" description="Disordered" evidence="6">
    <location>
        <begin position="1"/>
        <end position="93"/>
    </location>
</feature>
<dbReference type="PANTHER" id="PTHR10687:SF2">
    <property type="entry name" value="SECRETORY CARRIER-ASSOCIATED MEMBRANE PROTEIN"/>
    <property type="match status" value="1"/>
</dbReference>
<dbReference type="AlphaFoldDB" id="A0A812APZ4"/>
<comment type="caution">
    <text evidence="5">Lacks conserved residue(s) required for the propagation of feature annotation.</text>
</comment>
<comment type="subcellular location">
    <subcellularLocation>
        <location evidence="1 5">Membrane</location>
        <topology evidence="1 5">Multi-pass membrane protein</topology>
    </subcellularLocation>
</comment>
<feature type="compositionally biased region" description="Pro residues" evidence="6">
    <location>
        <begin position="48"/>
        <end position="68"/>
    </location>
</feature>
<dbReference type="InterPro" id="IPR007273">
    <property type="entry name" value="SCAMP"/>
</dbReference>
<keyword evidence="5" id="KW-0813">Transport</keyword>
<feature type="transmembrane region" description="Helical" evidence="5">
    <location>
        <begin position="267"/>
        <end position="292"/>
    </location>
</feature>
<evidence type="ECO:0000256" key="5">
    <source>
        <dbReference type="RuleBase" id="RU363122"/>
    </source>
</evidence>
<evidence type="ECO:0000256" key="4">
    <source>
        <dbReference type="ARBA" id="ARBA00023136"/>
    </source>
</evidence>
<comment type="caution">
    <text evidence="7">The sequence shown here is derived from an EMBL/GenBank/DDBJ whole genome shotgun (WGS) entry which is preliminary data.</text>
</comment>
<evidence type="ECO:0000313" key="7">
    <source>
        <dbReference type="EMBL" id="CAE1152109.1"/>
    </source>
</evidence>
<keyword evidence="4 5" id="KW-0472">Membrane</keyword>
<dbReference type="EMBL" id="CAHIKZ030000098">
    <property type="protein sequence ID" value="CAE1152109.1"/>
    <property type="molecule type" value="Genomic_DNA"/>
</dbReference>
<evidence type="ECO:0000256" key="3">
    <source>
        <dbReference type="ARBA" id="ARBA00022989"/>
    </source>
</evidence>
<comment type="similarity">
    <text evidence="5">Belongs to the SCAMP family.</text>
</comment>
<keyword evidence="3 5" id="KW-1133">Transmembrane helix</keyword>
<feature type="transmembrane region" description="Helical" evidence="5">
    <location>
        <begin position="342"/>
        <end position="360"/>
    </location>
</feature>
<evidence type="ECO:0000256" key="1">
    <source>
        <dbReference type="ARBA" id="ARBA00004141"/>
    </source>
</evidence>
<organism evidence="7 8">
    <name type="scientific">Acanthosepion pharaonis</name>
    <name type="common">Pharaoh cuttlefish</name>
    <name type="synonym">Sepia pharaonis</name>
    <dbReference type="NCBI Taxonomy" id="158019"/>
    <lineage>
        <taxon>Eukaryota</taxon>
        <taxon>Metazoa</taxon>
        <taxon>Spiralia</taxon>
        <taxon>Lophotrochozoa</taxon>
        <taxon>Mollusca</taxon>
        <taxon>Cephalopoda</taxon>
        <taxon>Coleoidea</taxon>
        <taxon>Decapodiformes</taxon>
        <taxon>Sepiida</taxon>
        <taxon>Sepiina</taxon>
        <taxon>Sepiidae</taxon>
        <taxon>Acanthosepion</taxon>
    </lineage>
</organism>
<dbReference type="Proteomes" id="UP000597762">
    <property type="component" value="Unassembled WGS sequence"/>
</dbReference>
<evidence type="ECO:0000256" key="2">
    <source>
        <dbReference type="ARBA" id="ARBA00022692"/>
    </source>
</evidence>
<name>A0A812APZ4_ACAPH</name>
<feature type="transmembrane region" description="Helical" evidence="5">
    <location>
        <begin position="162"/>
        <end position="185"/>
    </location>
</feature>
<reference evidence="7" key="1">
    <citation type="submission" date="2021-01" db="EMBL/GenBank/DDBJ databases">
        <authorList>
            <person name="Li R."/>
            <person name="Bekaert M."/>
        </authorList>
    </citation>
    <scope>NUCLEOTIDE SEQUENCE</scope>
    <source>
        <strain evidence="7">Farmed</strain>
    </source>
</reference>
<keyword evidence="2 5" id="KW-0812">Transmembrane</keyword>
<dbReference type="PANTHER" id="PTHR10687">
    <property type="entry name" value="SECRETORY CARRIER-ASSOCIATED MEMBRANE PROTEIN SCAMP"/>
    <property type="match status" value="1"/>
</dbReference>
<dbReference type="GO" id="GO:0032588">
    <property type="term" value="C:trans-Golgi network membrane"/>
    <property type="evidence" value="ECO:0007669"/>
    <property type="project" value="TreeGrafter"/>
</dbReference>
<accession>A0A812APZ4</accession>
<protein>
    <recommendedName>
        <fullName evidence="5">Secretory carrier-associated membrane protein</fullName>
        <shortName evidence="5">Secretory carrier membrane protein</shortName>
    </recommendedName>
</protein>
<gene>
    <name evidence="7" type="ORF">SPHA_3307</name>
</gene>
<sequence length="381" mass="42654">MSGFDSNPFADPEAANPFADPSVRQATQGTQGTLDDFNPFADKNNTQPAPPPSRSTIPAPQPAQPPASQPAIMTPSEEPPPYSAVGAQKVDTSDLQRRQEELERKAAELQRKEQEMRDMQFKTSRQNNWPPLPKWFPIGPCFYQDFSVDIPLEFQKTVKFAYYLWMFYVFVLFLNILGSLAYLVAAPSDGGSTFGLSLVWFFLFTPCSFICWYRPLYKAFRSDSSFNFFVFFFVFFFQFCTCVIMCLGVTNFTVGIIGGIGTVSKNMAVGLIMIFIGIFFALVSVITFALLVKVHRIYRSTGASFQKAQAEFAQGVMRNETVQNAAANAAAGAARGAAQQHCLFFSLSLFFFFFFFFFFLSQGGWPVSLDKDISSFDQACC</sequence>
<evidence type="ECO:0000313" key="8">
    <source>
        <dbReference type="Proteomes" id="UP000597762"/>
    </source>
</evidence>
<dbReference type="GO" id="GO:0055038">
    <property type="term" value="C:recycling endosome membrane"/>
    <property type="evidence" value="ECO:0007669"/>
    <property type="project" value="TreeGrafter"/>
</dbReference>
<feature type="compositionally biased region" description="Polar residues" evidence="6">
    <location>
        <begin position="24"/>
        <end position="33"/>
    </location>
</feature>
<proteinExistence type="inferred from homology"/>
<dbReference type="GO" id="GO:0015031">
    <property type="term" value="P:protein transport"/>
    <property type="evidence" value="ECO:0007669"/>
    <property type="project" value="InterPro"/>
</dbReference>
<keyword evidence="8" id="KW-1185">Reference proteome</keyword>
<dbReference type="OrthoDB" id="242866at2759"/>
<evidence type="ECO:0000256" key="6">
    <source>
        <dbReference type="SAM" id="MobiDB-lite"/>
    </source>
</evidence>
<dbReference type="Pfam" id="PF04144">
    <property type="entry name" value="SCAMP"/>
    <property type="match status" value="1"/>
</dbReference>
<feature type="transmembrane region" description="Helical" evidence="5">
    <location>
        <begin position="228"/>
        <end position="261"/>
    </location>
</feature>
<feature type="transmembrane region" description="Helical" evidence="5">
    <location>
        <begin position="197"/>
        <end position="216"/>
    </location>
</feature>